<dbReference type="STRING" id="155417.A0A4V1XA81"/>
<evidence type="ECO:0000256" key="4">
    <source>
        <dbReference type="ARBA" id="ARBA00038984"/>
    </source>
</evidence>
<evidence type="ECO:0000256" key="2">
    <source>
        <dbReference type="ARBA" id="ARBA00010928"/>
    </source>
</evidence>
<organism evidence="12 13">
    <name type="scientific">Monosporascus ibericus</name>
    <dbReference type="NCBI Taxonomy" id="155417"/>
    <lineage>
        <taxon>Eukaryota</taxon>
        <taxon>Fungi</taxon>
        <taxon>Dikarya</taxon>
        <taxon>Ascomycota</taxon>
        <taxon>Pezizomycotina</taxon>
        <taxon>Sordariomycetes</taxon>
        <taxon>Xylariomycetidae</taxon>
        <taxon>Xylariales</taxon>
        <taxon>Xylariales incertae sedis</taxon>
        <taxon>Monosporascus</taxon>
    </lineage>
</organism>
<proteinExistence type="inferred from homology"/>
<dbReference type="GO" id="GO:0000166">
    <property type="term" value="F:nucleotide binding"/>
    <property type="evidence" value="ECO:0007669"/>
    <property type="project" value="InterPro"/>
</dbReference>
<evidence type="ECO:0000256" key="3">
    <source>
        <dbReference type="ARBA" id="ARBA00023002"/>
    </source>
</evidence>
<evidence type="ECO:0000259" key="10">
    <source>
        <dbReference type="Pfam" id="PF01408"/>
    </source>
</evidence>
<evidence type="ECO:0000313" key="12">
    <source>
        <dbReference type="EMBL" id="RYP01829.1"/>
    </source>
</evidence>
<dbReference type="NCBIfam" id="TIGR00049">
    <property type="entry name" value="iron-sulfur cluster assembly accessory protein"/>
    <property type="match status" value="1"/>
</dbReference>
<dbReference type="PANTHER" id="PTHR22604:SF105">
    <property type="entry name" value="TRANS-1,2-DIHYDROBENZENE-1,2-DIOL DEHYDROGENASE"/>
    <property type="match status" value="1"/>
</dbReference>
<keyword evidence="3" id="KW-0560">Oxidoreductase</keyword>
<accession>A0A4V1XA81</accession>
<evidence type="ECO:0000256" key="6">
    <source>
        <dbReference type="ARBA" id="ARBA00049233"/>
    </source>
</evidence>
<evidence type="ECO:0000256" key="9">
    <source>
        <dbReference type="SAM" id="MobiDB-lite"/>
    </source>
</evidence>
<dbReference type="Pfam" id="PF01408">
    <property type="entry name" value="GFO_IDH_MocA"/>
    <property type="match status" value="1"/>
</dbReference>
<dbReference type="OrthoDB" id="333486at2759"/>
<feature type="region of interest" description="Disordered" evidence="9">
    <location>
        <begin position="56"/>
        <end position="75"/>
    </location>
</feature>
<dbReference type="InterPro" id="IPR000683">
    <property type="entry name" value="Gfo/Idh/MocA-like_OxRdtase_N"/>
</dbReference>
<dbReference type="InterPro" id="IPR000361">
    <property type="entry name" value="ATAP_core_dom"/>
</dbReference>
<dbReference type="EC" id="1.1.1.179" evidence="4"/>
<dbReference type="InterPro" id="IPR036291">
    <property type="entry name" value="NAD(P)-bd_dom_sf"/>
</dbReference>
<keyword evidence="13" id="KW-1185">Reference proteome</keyword>
<evidence type="ECO:0000313" key="13">
    <source>
        <dbReference type="Proteomes" id="UP000293360"/>
    </source>
</evidence>
<sequence>MNAPWVALPRAPAALLGRFAAHASSSMRPCQHLFRQFSQTQPWSTMQEKVQTIPSYQPYPLNTRPPTQPRNEPIPEKSIASTIPEVHETQPPAQQPQTQVSPKTAPSVTTVGAAAIPEQERQKKTEPAQQPKRKLRPRKAAIRLTPSAVARLRQLLNQPEPKLIKVGVRNRGCSGLAYHLDYVDRPGPFDEEVEQDGVKVLIDSKALFSIIGSEMDWIENKLSQRFHFNNPNIKEECGCGESFMHDYGTMALVIQGYTFLHQYAASWAQSVPKKREGALKCGVISSARINPAALIHPAETHPDVILYAIASRDKATAQAAAKSYKFQKAYGSYDELLADPEVDFVYIATPNGLHFEWAFKSLQAGKHVLLEKPFTSNADEAKRLVQEAERCGKVLMEAFHWQFHPASHLWRSIIEDRAKYGRIIRTEARMTASPGIPHGDIRWDYDLAGGSFMDCTYALSFTRYALRAGTPEEVVSAVARPYEKDGRVDEAMNTTLLFREQTGELVHSRVYTDMARKWIGGVIPRIWEFPSIEVETEKAVIYYYNAMMPHLYHYISITDKATGISTTVKQYSGGPVWGDVTTSNGVKGGSTVWATYRYQLEAFVAKCQGKDPAFFVTNEESITQMEVIDACYEKSGLGKRPTSQFLQ</sequence>
<gene>
    <name evidence="12" type="ORF">DL764_006060</name>
</gene>
<dbReference type="InterPro" id="IPR035903">
    <property type="entry name" value="HesB-like_dom_sf"/>
</dbReference>
<comment type="function">
    <text evidence="7">Involved in the assembly of mitochondrial and cytoplasmic iron-sulfur proteins. Probably involved in the binding of an intermediate of Fe/S cluster assembly.</text>
</comment>
<dbReference type="PANTHER" id="PTHR22604">
    <property type="entry name" value="OXIDOREDUCTASES"/>
    <property type="match status" value="1"/>
</dbReference>
<evidence type="ECO:0000256" key="7">
    <source>
        <dbReference type="ARBA" id="ARBA00054873"/>
    </source>
</evidence>
<evidence type="ECO:0000256" key="1">
    <source>
        <dbReference type="ARBA" id="ARBA00006718"/>
    </source>
</evidence>
<comment type="caution">
    <text evidence="12">The sequence shown here is derived from an EMBL/GenBank/DDBJ whole genome shotgun (WGS) entry which is preliminary data.</text>
</comment>
<evidence type="ECO:0000256" key="5">
    <source>
        <dbReference type="ARBA" id="ARBA00042988"/>
    </source>
</evidence>
<dbReference type="Gene3D" id="2.60.300.12">
    <property type="entry name" value="HesB-like domain"/>
    <property type="match status" value="1"/>
</dbReference>
<evidence type="ECO:0000256" key="8">
    <source>
        <dbReference type="ARBA" id="ARBA00071673"/>
    </source>
</evidence>
<comment type="similarity">
    <text evidence="1">Belongs to the HesB/IscA family.</text>
</comment>
<dbReference type="GO" id="GO:0047837">
    <property type="term" value="F:D-xylose 1-dehydrogenase (NADP+) activity"/>
    <property type="evidence" value="ECO:0007669"/>
    <property type="project" value="UniProtKB-EC"/>
</dbReference>
<dbReference type="Gene3D" id="3.30.360.10">
    <property type="entry name" value="Dihydrodipicolinate Reductase, domain 2"/>
    <property type="match status" value="1"/>
</dbReference>
<evidence type="ECO:0000259" key="11">
    <source>
        <dbReference type="Pfam" id="PF01521"/>
    </source>
</evidence>
<dbReference type="SUPFAM" id="SSF51735">
    <property type="entry name" value="NAD(P)-binding Rossmann-fold domains"/>
    <property type="match status" value="1"/>
</dbReference>
<feature type="region of interest" description="Disordered" evidence="9">
    <location>
        <begin position="87"/>
        <end position="138"/>
    </location>
</feature>
<protein>
    <recommendedName>
        <fullName evidence="8">Iron-sulfur assembly protein 1</fullName>
        <ecNumber evidence="4">1.1.1.179</ecNumber>
    </recommendedName>
    <alternativeName>
        <fullName evidence="5">D-xylose-NADP dehydrogenase</fullName>
    </alternativeName>
</protein>
<feature type="compositionally biased region" description="Polar residues" evidence="9">
    <location>
        <begin position="100"/>
        <end position="110"/>
    </location>
</feature>
<comment type="similarity">
    <text evidence="2">Belongs to the Gfo/Idh/MocA family.</text>
</comment>
<feature type="domain" description="Gfo/Idh/MocA-like oxidoreductase N-terminal" evidence="10">
    <location>
        <begin position="280"/>
        <end position="398"/>
    </location>
</feature>
<dbReference type="InterPro" id="IPR050984">
    <property type="entry name" value="Gfo/Idh/MocA_domain"/>
</dbReference>
<feature type="compositionally biased region" description="Low complexity" evidence="9">
    <location>
        <begin position="89"/>
        <end position="99"/>
    </location>
</feature>
<dbReference type="Proteomes" id="UP000293360">
    <property type="component" value="Unassembled WGS sequence"/>
</dbReference>
<dbReference type="GO" id="GO:0016226">
    <property type="term" value="P:iron-sulfur cluster assembly"/>
    <property type="evidence" value="ECO:0007669"/>
    <property type="project" value="InterPro"/>
</dbReference>
<comment type="catalytic activity">
    <reaction evidence="6">
        <text>D-xylose + NADP(+) = D-xylono-1,5-lactone + NADPH + H(+)</text>
        <dbReference type="Rhea" id="RHEA:22000"/>
        <dbReference type="ChEBI" id="CHEBI:15378"/>
        <dbReference type="ChEBI" id="CHEBI:15867"/>
        <dbReference type="ChEBI" id="CHEBI:53455"/>
        <dbReference type="ChEBI" id="CHEBI:57783"/>
        <dbReference type="ChEBI" id="CHEBI:58349"/>
        <dbReference type="EC" id="1.1.1.179"/>
    </reaction>
</comment>
<feature type="domain" description="Core" evidence="11">
    <location>
        <begin position="142"/>
        <end position="241"/>
    </location>
</feature>
<reference evidence="12 13" key="1">
    <citation type="submission" date="2018-06" db="EMBL/GenBank/DDBJ databases">
        <title>Complete Genomes of Monosporascus.</title>
        <authorList>
            <person name="Robinson A.J."/>
            <person name="Natvig D.O."/>
        </authorList>
    </citation>
    <scope>NUCLEOTIDE SEQUENCE [LARGE SCALE GENOMIC DNA]</scope>
    <source>
        <strain evidence="12 13">CBS 110550</strain>
    </source>
</reference>
<dbReference type="AlphaFoldDB" id="A0A4V1XA81"/>
<dbReference type="SUPFAM" id="SSF89360">
    <property type="entry name" value="HesB-like domain"/>
    <property type="match status" value="1"/>
</dbReference>
<dbReference type="PROSITE" id="PS01152">
    <property type="entry name" value="HESB"/>
    <property type="match status" value="1"/>
</dbReference>
<dbReference type="EMBL" id="QJNU01000342">
    <property type="protein sequence ID" value="RYP01829.1"/>
    <property type="molecule type" value="Genomic_DNA"/>
</dbReference>
<dbReference type="InterPro" id="IPR017870">
    <property type="entry name" value="FeS_cluster_insertion_CS"/>
</dbReference>
<dbReference type="Pfam" id="PF01521">
    <property type="entry name" value="Fe-S_biosyn"/>
    <property type="match status" value="1"/>
</dbReference>
<dbReference type="FunFam" id="2.60.300.12:FF:000001">
    <property type="entry name" value="Iron-binding protein IscA"/>
    <property type="match status" value="1"/>
</dbReference>
<dbReference type="SUPFAM" id="SSF55347">
    <property type="entry name" value="Glyceraldehyde-3-phosphate dehydrogenase-like, C-terminal domain"/>
    <property type="match status" value="1"/>
</dbReference>
<name>A0A4V1XA81_9PEZI</name>
<dbReference type="Gene3D" id="3.40.50.720">
    <property type="entry name" value="NAD(P)-binding Rossmann-like Domain"/>
    <property type="match status" value="1"/>
</dbReference>
<dbReference type="InterPro" id="IPR016092">
    <property type="entry name" value="ATAP"/>
</dbReference>
<dbReference type="GO" id="GO:0051536">
    <property type="term" value="F:iron-sulfur cluster binding"/>
    <property type="evidence" value="ECO:0007669"/>
    <property type="project" value="InterPro"/>
</dbReference>